<dbReference type="Proteomes" id="UP001163046">
    <property type="component" value="Unassembled WGS sequence"/>
</dbReference>
<name>A0A9W9YZ38_9CNID</name>
<dbReference type="InterPro" id="IPR000276">
    <property type="entry name" value="GPCR_Rhodpsn"/>
</dbReference>
<dbReference type="OrthoDB" id="2101615at2759"/>
<dbReference type="InterPro" id="IPR017452">
    <property type="entry name" value="GPCR_Rhodpsn_7TM"/>
</dbReference>
<evidence type="ECO:0000256" key="3">
    <source>
        <dbReference type="ARBA" id="ARBA00022989"/>
    </source>
</evidence>
<comment type="caution">
    <text evidence="10">The sequence shown here is derived from an EMBL/GenBank/DDBJ whole genome shotgun (WGS) entry which is preliminary data.</text>
</comment>
<evidence type="ECO:0000256" key="8">
    <source>
        <dbReference type="SAM" id="Phobius"/>
    </source>
</evidence>
<dbReference type="Pfam" id="PF00001">
    <property type="entry name" value="7tm_1"/>
    <property type="match status" value="1"/>
</dbReference>
<keyword evidence="2 8" id="KW-0812">Transmembrane</keyword>
<dbReference type="SUPFAM" id="SSF81321">
    <property type="entry name" value="Family A G protein-coupled receptor-like"/>
    <property type="match status" value="1"/>
</dbReference>
<keyword evidence="4" id="KW-0297">G-protein coupled receptor</keyword>
<evidence type="ECO:0000259" key="9">
    <source>
        <dbReference type="PROSITE" id="PS50262"/>
    </source>
</evidence>
<dbReference type="PANTHER" id="PTHR24240">
    <property type="entry name" value="OPSIN"/>
    <property type="match status" value="1"/>
</dbReference>
<dbReference type="EMBL" id="MU826839">
    <property type="protein sequence ID" value="KAJ7372021.1"/>
    <property type="molecule type" value="Genomic_DNA"/>
</dbReference>
<dbReference type="AlphaFoldDB" id="A0A9W9YZ38"/>
<keyword evidence="11" id="KW-1185">Reference proteome</keyword>
<dbReference type="PROSITE" id="PS50262">
    <property type="entry name" value="G_PROTEIN_RECEP_F1_2"/>
    <property type="match status" value="1"/>
</dbReference>
<feature type="domain" description="G-protein coupled receptors family 1 profile" evidence="9">
    <location>
        <begin position="31"/>
        <end position="237"/>
    </location>
</feature>
<feature type="transmembrane region" description="Helical" evidence="8">
    <location>
        <begin position="12"/>
        <end position="39"/>
    </location>
</feature>
<dbReference type="InterPro" id="IPR050125">
    <property type="entry name" value="GPCR_opsins"/>
</dbReference>
<reference evidence="10" key="1">
    <citation type="submission" date="2023-01" db="EMBL/GenBank/DDBJ databases">
        <title>Genome assembly of the deep-sea coral Lophelia pertusa.</title>
        <authorList>
            <person name="Herrera S."/>
            <person name="Cordes E."/>
        </authorList>
    </citation>
    <scope>NUCLEOTIDE SEQUENCE</scope>
    <source>
        <strain evidence="10">USNM1676648</strain>
        <tissue evidence="10">Polyp</tissue>
    </source>
</reference>
<evidence type="ECO:0000256" key="1">
    <source>
        <dbReference type="ARBA" id="ARBA00004141"/>
    </source>
</evidence>
<gene>
    <name evidence="10" type="ORF">OS493_021449</name>
</gene>
<feature type="transmembrane region" description="Helical" evidence="8">
    <location>
        <begin position="89"/>
        <end position="110"/>
    </location>
</feature>
<dbReference type="GO" id="GO:0016020">
    <property type="term" value="C:membrane"/>
    <property type="evidence" value="ECO:0007669"/>
    <property type="project" value="UniProtKB-SubCell"/>
</dbReference>
<feature type="transmembrane region" description="Helical" evidence="8">
    <location>
        <begin position="176"/>
        <end position="201"/>
    </location>
</feature>
<keyword evidence="3 8" id="KW-1133">Transmembrane helix</keyword>
<sequence>MDGKIIEVFNHHIYNIIAAFYIIIMLATIVSNGIVILTFYKVRSLLTAVSFPILSLAVADCLLAVTAMPLGIAANTSRRWFLGNVGCNWYAFSHTVVGLSSILHHAVIAVEAWRRIVRAMATSGTGKRGMIIIILAVWGVVIIWGCMPLFGWSSYVPEGSGAVCSINWKSTRPVDISYVICTFVLFLFVPVIVIIASYAAISHDLQMMAEQTQKNWGRNAQMTVDRLAAKRSQCGRA</sequence>
<evidence type="ECO:0000256" key="2">
    <source>
        <dbReference type="ARBA" id="ARBA00022692"/>
    </source>
</evidence>
<feature type="transmembrane region" description="Helical" evidence="8">
    <location>
        <begin position="131"/>
        <end position="156"/>
    </location>
</feature>
<feature type="transmembrane region" description="Helical" evidence="8">
    <location>
        <begin position="51"/>
        <end position="74"/>
    </location>
</feature>
<comment type="subcellular location">
    <subcellularLocation>
        <location evidence="1">Membrane</location>
        <topology evidence="1">Multi-pass membrane protein</topology>
    </subcellularLocation>
</comment>
<dbReference type="PRINTS" id="PR00237">
    <property type="entry name" value="GPCRRHODOPSN"/>
</dbReference>
<keyword evidence="7" id="KW-0807">Transducer</keyword>
<evidence type="ECO:0000256" key="4">
    <source>
        <dbReference type="ARBA" id="ARBA00023040"/>
    </source>
</evidence>
<keyword evidence="6" id="KW-0675">Receptor</keyword>
<keyword evidence="5 8" id="KW-0472">Membrane</keyword>
<evidence type="ECO:0000256" key="7">
    <source>
        <dbReference type="ARBA" id="ARBA00023224"/>
    </source>
</evidence>
<evidence type="ECO:0000256" key="5">
    <source>
        <dbReference type="ARBA" id="ARBA00023136"/>
    </source>
</evidence>
<organism evidence="10 11">
    <name type="scientific">Desmophyllum pertusum</name>
    <dbReference type="NCBI Taxonomy" id="174260"/>
    <lineage>
        <taxon>Eukaryota</taxon>
        <taxon>Metazoa</taxon>
        <taxon>Cnidaria</taxon>
        <taxon>Anthozoa</taxon>
        <taxon>Hexacorallia</taxon>
        <taxon>Scleractinia</taxon>
        <taxon>Caryophylliina</taxon>
        <taxon>Caryophylliidae</taxon>
        <taxon>Desmophyllum</taxon>
    </lineage>
</organism>
<evidence type="ECO:0000313" key="11">
    <source>
        <dbReference type="Proteomes" id="UP001163046"/>
    </source>
</evidence>
<evidence type="ECO:0000256" key="6">
    <source>
        <dbReference type="ARBA" id="ARBA00023170"/>
    </source>
</evidence>
<proteinExistence type="predicted"/>
<protein>
    <recommendedName>
        <fullName evidence="9">G-protein coupled receptors family 1 profile domain-containing protein</fullName>
    </recommendedName>
</protein>
<dbReference type="Gene3D" id="1.20.1070.10">
    <property type="entry name" value="Rhodopsin 7-helix transmembrane proteins"/>
    <property type="match status" value="1"/>
</dbReference>
<evidence type="ECO:0000313" key="10">
    <source>
        <dbReference type="EMBL" id="KAJ7372021.1"/>
    </source>
</evidence>
<accession>A0A9W9YZ38</accession>
<dbReference type="GO" id="GO:0004930">
    <property type="term" value="F:G protein-coupled receptor activity"/>
    <property type="evidence" value="ECO:0007669"/>
    <property type="project" value="UniProtKB-KW"/>
</dbReference>